<dbReference type="OMA" id="CRAQINS"/>
<dbReference type="PRINTS" id="PR00007">
    <property type="entry name" value="COMPLEMNTC1Q"/>
</dbReference>
<sequence>MHVFPMRAFLVPLVLLICHLGEAKDIPSEDESSHLQTALHFDIKSELRDLRDMMVLQRAEFSRTMTELRDTKTQVEGLKTENSVMESRLMSSERQLEAMKTENAAVLSRVTSTESEVEKLQRENAERPKVAFSTSLGKTGHLGQFNTATTVVYKNIFTNTGGHYNQATGIFTAPVRGVYHFSFTMGDFLQSTVMGLSLFKNEQQIMHSGEVGDHQQFRNASNAVILQLEVGDVIFMQLPANYRIYDDSNHRNTFNGILLFPV</sequence>
<keyword evidence="3 5" id="KW-0732">Signal</keyword>
<dbReference type="SMART" id="SM00110">
    <property type="entry name" value="C1Q"/>
    <property type="match status" value="1"/>
</dbReference>
<feature type="chain" id="PRO_5025511916" evidence="5">
    <location>
        <begin position="24"/>
        <end position="262"/>
    </location>
</feature>
<evidence type="ECO:0000256" key="1">
    <source>
        <dbReference type="ARBA" id="ARBA00004613"/>
    </source>
</evidence>
<evidence type="ECO:0000259" key="6">
    <source>
        <dbReference type="PROSITE" id="PS50871"/>
    </source>
</evidence>
<dbReference type="Ensembl" id="ENSSTUT00000062859.1">
    <property type="protein sequence ID" value="ENSSTUP00000059721.1"/>
    <property type="gene ID" value="ENSSTUG00000025756.1"/>
</dbReference>
<dbReference type="AlphaFoldDB" id="A0A674AMY9"/>
<dbReference type="PROSITE" id="PS50871">
    <property type="entry name" value="C1Q"/>
    <property type="match status" value="1"/>
</dbReference>
<feature type="domain" description="C1q" evidence="6">
    <location>
        <begin position="125"/>
        <end position="262"/>
    </location>
</feature>
<evidence type="ECO:0000256" key="3">
    <source>
        <dbReference type="ARBA" id="ARBA00022729"/>
    </source>
</evidence>
<reference evidence="7" key="1">
    <citation type="submission" date="2025-08" db="UniProtKB">
        <authorList>
            <consortium name="Ensembl"/>
        </authorList>
    </citation>
    <scope>IDENTIFICATION</scope>
</reference>
<dbReference type="GeneID" id="115149156"/>
<feature type="coiled-coil region" evidence="4">
    <location>
        <begin position="82"/>
        <end position="123"/>
    </location>
</feature>
<dbReference type="InterPro" id="IPR001073">
    <property type="entry name" value="C1q_dom"/>
</dbReference>
<keyword evidence="2" id="KW-0964">Secreted</keyword>
<gene>
    <name evidence="7" type="primary">LOC115149156</name>
</gene>
<comment type="subcellular location">
    <subcellularLocation>
        <location evidence="1">Secreted</location>
    </subcellularLocation>
</comment>
<name>A0A674AMY9_SALTR</name>
<protein>
    <submittedName>
        <fullName evidence="7">Complement C1q-like protein 2</fullName>
    </submittedName>
</protein>
<accession>A0A674AMY9</accession>
<dbReference type="PANTHER" id="PTHR22923:SF102">
    <property type="entry name" value="CEREBELLIN 13-RELATED"/>
    <property type="match status" value="1"/>
</dbReference>
<evidence type="ECO:0000313" key="7">
    <source>
        <dbReference type="Ensembl" id="ENSSTUP00000059721.1"/>
    </source>
</evidence>
<proteinExistence type="predicted"/>
<dbReference type="KEGG" id="stru:115149156"/>
<dbReference type="Pfam" id="PF00386">
    <property type="entry name" value="C1q"/>
    <property type="match status" value="1"/>
</dbReference>
<evidence type="ECO:0000313" key="8">
    <source>
        <dbReference type="Proteomes" id="UP000472277"/>
    </source>
</evidence>
<keyword evidence="8" id="KW-1185">Reference proteome</keyword>
<dbReference type="RefSeq" id="XP_029547589.1">
    <property type="nucleotide sequence ID" value="XM_029691729.1"/>
</dbReference>
<organism evidence="7 8">
    <name type="scientific">Salmo trutta</name>
    <name type="common">Brown trout</name>
    <dbReference type="NCBI Taxonomy" id="8032"/>
    <lineage>
        <taxon>Eukaryota</taxon>
        <taxon>Metazoa</taxon>
        <taxon>Chordata</taxon>
        <taxon>Craniata</taxon>
        <taxon>Vertebrata</taxon>
        <taxon>Euteleostomi</taxon>
        <taxon>Actinopterygii</taxon>
        <taxon>Neopterygii</taxon>
        <taxon>Teleostei</taxon>
        <taxon>Protacanthopterygii</taxon>
        <taxon>Salmoniformes</taxon>
        <taxon>Salmonidae</taxon>
        <taxon>Salmoninae</taxon>
        <taxon>Salmo</taxon>
    </lineage>
</organism>
<dbReference type="GO" id="GO:0005576">
    <property type="term" value="C:extracellular region"/>
    <property type="evidence" value="ECO:0007669"/>
    <property type="project" value="UniProtKB-SubCell"/>
</dbReference>
<dbReference type="InParanoid" id="A0A674AMY9"/>
<evidence type="ECO:0000256" key="5">
    <source>
        <dbReference type="SAM" id="SignalP"/>
    </source>
</evidence>
<dbReference type="GeneTree" id="ENSGT00940000163520"/>
<dbReference type="OrthoDB" id="6154955at2759"/>
<dbReference type="PANTHER" id="PTHR22923">
    <property type="entry name" value="CEREBELLIN-RELATED"/>
    <property type="match status" value="1"/>
</dbReference>
<feature type="signal peptide" evidence="5">
    <location>
        <begin position="1"/>
        <end position="23"/>
    </location>
</feature>
<reference evidence="7" key="2">
    <citation type="submission" date="2025-09" db="UniProtKB">
        <authorList>
            <consortium name="Ensembl"/>
        </authorList>
    </citation>
    <scope>IDENTIFICATION</scope>
</reference>
<dbReference type="Gene3D" id="2.60.120.40">
    <property type="match status" value="1"/>
</dbReference>
<evidence type="ECO:0000256" key="4">
    <source>
        <dbReference type="SAM" id="Coils"/>
    </source>
</evidence>
<dbReference type="InterPro" id="IPR050822">
    <property type="entry name" value="Cerebellin_Synaptic_Org"/>
</dbReference>
<dbReference type="Proteomes" id="UP000472277">
    <property type="component" value="Chromosome 15"/>
</dbReference>
<dbReference type="SUPFAM" id="SSF49842">
    <property type="entry name" value="TNF-like"/>
    <property type="match status" value="1"/>
</dbReference>
<dbReference type="InterPro" id="IPR008983">
    <property type="entry name" value="Tumour_necrosis_fac-like_dom"/>
</dbReference>
<keyword evidence="4" id="KW-0175">Coiled coil</keyword>
<evidence type="ECO:0000256" key="2">
    <source>
        <dbReference type="ARBA" id="ARBA00022525"/>
    </source>
</evidence>